<dbReference type="EMBL" id="SNRW01020407">
    <property type="protein sequence ID" value="KAA6365490.1"/>
    <property type="molecule type" value="Genomic_DNA"/>
</dbReference>
<gene>
    <name evidence="2" type="ORF">EZS28_038983</name>
</gene>
<organism evidence="2 3">
    <name type="scientific">Streblomastix strix</name>
    <dbReference type="NCBI Taxonomy" id="222440"/>
    <lineage>
        <taxon>Eukaryota</taxon>
        <taxon>Metamonada</taxon>
        <taxon>Preaxostyla</taxon>
        <taxon>Oxymonadida</taxon>
        <taxon>Streblomastigidae</taxon>
        <taxon>Streblomastix</taxon>
    </lineage>
</organism>
<feature type="region of interest" description="Disordered" evidence="1">
    <location>
        <begin position="1"/>
        <end position="23"/>
    </location>
</feature>
<feature type="compositionally biased region" description="Polar residues" evidence="1">
    <location>
        <begin position="1"/>
        <end position="15"/>
    </location>
</feature>
<evidence type="ECO:0000313" key="2">
    <source>
        <dbReference type="EMBL" id="KAA6365490.1"/>
    </source>
</evidence>
<dbReference type="Proteomes" id="UP000324800">
    <property type="component" value="Unassembled WGS sequence"/>
</dbReference>
<name>A0A5J4U5M1_9EUKA</name>
<accession>A0A5J4U5M1</accession>
<evidence type="ECO:0000313" key="3">
    <source>
        <dbReference type="Proteomes" id="UP000324800"/>
    </source>
</evidence>
<sequence>SSVASNHFKQPSVTRESSDTESVVMKMTQIQEKDLQRETFPAVVGADLLKIPMKERREQILKKKI</sequence>
<comment type="caution">
    <text evidence="2">The sequence shown here is derived from an EMBL/GenBank/DDBJ whole genome shotgun (WGS) entry which is preliminary data.</text>
</comment>
<feature type="non-terminal residue" evidence="2">
    <location>
        <position position="1"/>
    </location>
</feature>
<evidence type="ECO:0000256" key="1">
    <source>
        <dbReference type="SAM" id="MobiDB-lite"/>
    </source>
</evidence>
<protein>
    <submittedName>
        <fullName evidence="2">Uncharacterized protein</fullName>
    </submittedName>
</protein>
<proteinExistence type="predicted"/>
<reference evidence="2 3" key="1">
    <citation type="submission" date="2019-03" db="EMBL/GenBank/DDBJ databases">
        <title>Single cell metagenomics reveals metabolic interactions within the superorganism composed of flagellate Streblomastix strix and complex community of Bacteroidetes bacteria on its surface.</title>
        <authorList>
            <person name="Treitli S.C."/>
            <person name="Kolisko M."/>
            <person name="Husnik F."/>
            <person name="Keeling P."/>
            <person name="Hampl V."/>
        </authorList>
    </citation>
    <scope>NUCLEOTIDE SEQUENCE [LARGE SCALE GENOMIC DNA]</scope>
    <source>
        <strain evidence="2">ST1C</strain>
    </source>
</reference>
<dbReference type="AlphaFoldDB" id="A0A5J4U5M1"/>